<accession>A0A0V0GVW1</accession>
<feature type="transmembrane region" description="Helical" evidence="1">
    <location>
        <begin position="6"/>
        <end position="25"/>
    </location>
</feature>
<reference evidence="2" key="1">
    <citation type="submission" date="2015-12" db="EMBL/GenBank/DDBJ databases">
        <title>Gene expression during late stages of embryo sac development: a critical building block for successful pollen-pistil interactions.</title>
        <authorList>
            <person name="Liu Y."/>
            <person name="Joly V."/>
            <person name="Sabar M."/>
            <person name="Matton D.P."/>
        </authorList>
    </citation>
    <scope>NUCLEOTIDE SEQUENCE</scope>
</reference>
<keyword evidence="1" id="KW-0812">Transmembrane</keyword>
<organism evidence="2">
    <name type="scientific">Solanum chacoense</name>
    <name type="common">Chaco potato</name>
    <dbReference type="NCBI Taxonomy" id="4108"/>
    <lineage>
        <taxon>Eukaryota</taxon>
        <taxon>Viridiplantae</taxon>
        <taxon>Streptophyta</taxon>
        <taxon>Embryophyta</taxon>
        <taxon>Tracheophyta</taxon>
        <taxon>Spermatophyta</taxon>
        <taxon>Magnoliopsida</taxon>
        <taxon>eudicotyledons</taxon>
        <taxon>Gunneridae</taxon>
        <taxon>Pentapetalae</taxon>
        <taxon>asterids</taxon>
        <taxon>lamiids</taxon>
        <taxon>Solanales</taxon>
        <taxon>Solanaceae</taxon>
        <taxon>Solanoideae</taxon>
        <taxon>Solaneae</taxon>
        <taxon>Solanum</taxon>
    </lineage>
</organism>
<keyword evidence="1" id="KW-1133">Transmembrane helix</keyword>
<evidence type="ECO:0000256" key="1">
    <source>
        <dbReference type="SAM" id="Phobius"/>
    </source>
</evidence>
<dbReference type="AlphaFoldDB" id="A0A0V0GVW1"/>
<dbReference type="EMBL" id="GEDG01029797">
    <property type="protein sequence ID" value="JAP12319.1"/>
    <property type="molecule type" value="Transcribed_RNA"/>
</dbReference>
<name>A0A0V0GVW1_SOLCH</name>
<proteinExistence type="predicted"/>
<protein>
    <submittedName>
        <fullName evidence="2">Putative ovule protein</fullName>
    </submittedName>
</protein>
<keyword evidence="1" id="KW-0472">Membrane</keyword>
<evidence type="ECO:0000313" key="2">
    <source>
        <dbReference type="EMBL" id="JAP12319.1"/>
    </source>
</evidence>
<sequence>MNLQLFTTNFISTVTISTMNISLLFKPKRVKRVFIKFPHSTRSQLILGYILLIRRMSRGTDAEFSHRRELVVRNAIDIIGYRRATTV</sequence>